<proteinExistence type="predicted"/>
<accession>W4G6N8</accession>
<reference evidence="1" key="1">
    <citation type="submission" date="2013-12" db="EMBL/GenBank/DDBJ databases">
        <title>The Genome Sequence of Aphanomyces astaci APO3.</title>
        <authorList>
            <consortium name="The Broad Institute Genomics Platform"/>
            <person name="Russ C."/>
            <person name="Tyler B."/>
            <person name="van West P."/>
            <person name="Dieguez-Uribeondo J."/>
            <person name="Young S.K."/>
            <person name="Zeng Q."/>
            <person name="Gargeya S."/>
            <person name="Fitzgerald M."/>
            <person name="Abouelleil A."/>
            <person name="Alvarado L."/>
            <person name="Chapman S.B."/>
            <person name="Gainer-Dewar J."/>
            <person name="Goldberg J."/>
            <person name="Griggs A."/>
            <person name="Gujja S."/>
            <person name="Hansen M."/>
            <person name="Howarth C."/>
            <person name="Imamovic A."/>
            <person name="Ireland A."/>
            <person name="Larimer J."/>
            <person name="McCowan C."/>
            <person name="Murphy C."/>
            <person name="Pearson M."/>
            <person name="Poon T.W."/>
            <person name="Priest M."/>
            <person name="Roberts A."/>
            <person name="Saif S."/>
            <person name="Shea T."/>
            <person name="Sykes S."/>
            <person name="Wortman J."/>
            <person name="Nusbaum C."/>
            <person name="Birren B."/>
        </authorList>
    </citation>
    <scope>NUCLEOTIDE SEQUENCE [LARGE SCALE GENOMIC DNA]</scope>
    <source>
        <strain evidence="1">APO3</strain>
    </source>
</reference>
<gene>
    <name evidence="1" type="ORF">H257_10724</name>
</gene>
<sequence>MKYIAAAPTSPSVPHADPTAIAVVWSVPLPPFAEDRGGDTYAGALVVVTIGSCPMQGVDDVTVASHPYPGGHTTVPFANFVAGDAYPDAPKPVPTQRYFSPTTKVGTGD</sequence>
<dbReference type="GeneID" id="20812720"/>
<evidence type="ECO:0000313" key="1">
    <source>
        <dbReference type="EMBL" id="ETV74578.1"/>
    </source>
</evidence>
<dbReference type="VEuPathDB" id="FungiDB:H257_10724"/>
<organism evidence="1">
    <name type="scientific">Aphanomyces astaci</name>
    <name type="common">Crayfish plague agent</name>
    <dbReference type="NCBI Taxonomy" id="112090"/>
    <lineage>
        <taxon>Eukaryota</taxon>
        <taxon>Sar</taxon>
        <taxon>Stramenopiles</taxon>
        <taxon>Oomycota</taxon>
        <taxon>Saprolegniomycetes</taxon>
        <taxon>Saprolegniales</taxon>
        <taxon>Verrucalvaceae</taxon>
        <taxon>Aphanomyces</taxon>
    </lineage>
</organism>
<protein>
    <submittedName>
        <fullName evidence="1">Uncharacterized protein</fullName>
    </submittedName>
</protein>
<dbReference type="RefSeq" id="XP_009835665.1">
    <property type="nucleotide sequence ID" value="XM_009837363.1"/>
</dbReference>
<dbReference type="AlphaFoldDB" id="W4G6N8"/>
<name>W4G6N8_APHAT</name>
<dbReference type="EMBL" id="KI913143">
    <property type="protein sequence ID" value="ETV74578.1"/>
    <property type="molecule type" value="Genomic_DNA"/>
</dbReference>